<reference evidence="2" key="1">
    <citation type="submission" date="2019-10" db="EMBL/GenBank/DDBJ databases">
        <title>Lacipirellula parvula gen. nov., sp. nov., representing a lineage of planctomycetes widespread in freshwater anoxic habitats, and description of the family Lacipirellulaceae.</title>
        <authorList>
            <person name="Dedysh S.N."/>
            <person name="Kulichevskaya I.S."/>
            <person name="Beletsky A.V."/>
            <person name="Rakitin A.L."/>
            <person name="Mardanov A.V."/>
            <person name="Ivanova A.A."/>
            <person name="Saltykova V.X."/>
            <person name="Rijpstra W.I.C."/>
            <person name="Sinninghe Damste J.S."/>
            <person name="Ravin N.V."/>
        </authorList>
    </citation>
    <scope>NUCLEOTIDE SEQUENCE [LARGE SCALE GENOMIC DNA]</scope>
    <source>
        <strain evidence="2">PX69</strain>
    </source>
</reference>
<accession>A0A5K7X8Y1</accession>
<dbReference type="AlphaFoldDB" id="A0A5K7X8Y1"/>
<keyword evidence="2" id="KW-1185">Reference proteome</keyword>
<evidence type="ECO:0000313" key="2">
    <source>
        <dbReference type="Proteomes" id="UP000326837"/>
    </source>
</evidence>
<proteinExistence type="predicted"/>
<dbReference type="EMBL" id="AP021861">
    <property type="protein sequence ID" value="BBO33244.1"/>
    <property type="molecule type" value="Genomic_DNA"/>
</dbReference>
<dbReference type="KEGG" id="lpav:PLANPX_2856"/>
<sequence length="61" mass="6786">MSISLPLDVRSRSLELHWMSPAQISEAVGVALEQVEAVVSEPIAESRRGCGRHERTVRDSR</sequence>
<dbReference type="Proteomes" id="UP000326837">
    <property type="component" value="Chromosome"/>
</dbReference>
<evidence type="ECO:0000313" key="1">
    <source>
        <dbReference type="EMBL" id="BBO33244.1"/>
    </source>
</evidence>
<protein>
    <submittedName>
        <fullName evidence="1">Uncharacterized protein</fullName>
    </submittedName>
</protein>
<dbReference type="RefSeq" id="WP_152099061.1">
    <property type="nucleotide sequence ID" value="NZ_AP021861.1"/>
</dbReference>
<gene>
    <name evidence="1" type="ORF">PLANPX_2856</name>
</gene>
<name>A0A5K7X8Y1_9BACT</name>
<organism evidence="1 2">
    <name type="scientific">Lacipirellula parvula</name>
    <dbReference type="NCBI Taxonomy" id="2650471"/>
    <lineage>
        <taxon>Bacteria</taxon>
        <taxon>Pseudomonadati</taxon>
        <taxon>Planctomycetota</taxon>
        <taxon>Planctomycetia</taxon>
        <taxon>Pirellulales</taxon>
        <taxon>Lacipirellulaceae</taxon>
        <taxon>Lacipirellula</taxon>
    </lineage>
</organism>